<proteinExistence type="predicted"/>
<keyword evidence="2" id="KW-0808">Transferase</keyword>
<name>A0A1H1MA58_9FLAO</name>
<dbReference type="InterPro" id="IPR001763">
    <property type="entry name" value="Rhodanese-like_dom"/>
</dbReference>
<dbReference type="Proteomes" id="UP000198858">
    <property type="component" value="Chromosome I"/>
</dbReference>
<reference evidence="2 3" key="1">
    <citation type="submission" date="2016-10" db="EMBL/GenBank/DDBJ databases">
        <authorList>
            <person name="Varghese N."/>
            <person name="Submissions S."/>
        </authorList>
    </citation>
    <scope>NUCLEOTIDE SEQUENCE [LARGE SCALE GENOMIC DNA]</scope>
    <source>
        <strain evidence="2 3">Mar_2010_102</strain>
    </source>
</reference>
<feature type="domain" description="Rhodanese" evidence="1">
    <location>
        <begin position="32"/>
        <end position="121"/>
    </location>
</feature>
<dbReference type="GO" id="GO:0016740">
    <property type="term" value="F:transferase activity"/>
    <property type="evidence" value="ECO:0007669"/>
    <property type="project" value="UniProtKB-KW"/>
</dbReference>
<dbReference type="PANTHER" id="PTHR43031">
    <property type="entry name" value="FAD-DEPENDENT OXIDOREDUCTASE"/>
    <property type="match status" value="1"/>
</dbReference>
<sequence>MNAQDSLESLLKKYNSGKISYTSVEELRMDQLNNGVLILDAREPEEFKVSHIEGALEVGFNDFDISILDSFSREKKIVVYCSIGIRSENIGIKLEKSGFENVENLYGGIFEWKNKDYPLVDEKGDATNKVHAFSKSWSKWLKKGEKIY</sequence>
<dbReference type="Pfam" id="PF00581">
    <property type="entry name" value="Rhodanese"/>
    <property type="match status" value="1"/>
</dbReference>
<dbReference type="NCBIfam" id="NF045521">
    <property type="entry name" value="rhoda_near_glyco"/>
    <property type="match status" value="1"/>
</dbReference>
<dbReference type="SUPFAM" id="SSF52821">
    <property type="entry name" value="Rhodanese/Cell cycle control phosphatase"/>
    <property type="match status" value="1"/>
</dbReference>
<accession>A0A1H1MA58</accession>
<keyword evidence="3" id="KW-1185">Reference proteome</keyword>
<dbReference type="Gene3D" id="3.40.250.10">
    <property type="entry name" value="Rhodanese-like domain"/>
    <property type="match status" value="1"/>
</dbReference>
<dbReference type="STRING" id="1250231.SAMN04488552_1193"/>
<dbReference type="SMART" id="SM00450">
    <property type="entry name" value="RHOD"/>
    <property type="match status" value="1"/>
</dbReference>
<dbReference type="InterPro" id="IPR050229">
    <property type="entry name" value="GlpE_sulfurtransferase"/>
</dbReference>
<dbReference type="PROSITE" id="PS50206">
    <property type="entry name" value="RHODANESE_3"/>
    <property type="match status" value="1"/>
</dbReference>
<dbReference type="AlphaFoldDB" id="A0A1H1MA58"/>
<dbReference type="PANTHER" id="PTHR43031:SF1">
    <property type="entry name" value="PYRIDINE NUCLEOTIDE-DISULPHIDE OXIDOREDUCTASE"/>
    <property type="match status" value="1"/>
</dbReference>
<organism evidence="2 3">
    <name type="scientific">Christiangramia echinicola</name>
    <dbReference type="NCBI Taxonomy" id="279359"/>
    <lineage>
        <taxon>Bacteria</taxon>
        <taxon>Pseudomonadati</taxon>
        <taxon>Bacteroidota</taxon>
        <taxon>Flavobacteriia</taxon>
        <taxon>Flavobacteriales</taxon>
        <taxon>Flavobacteriaceae</taxon>
        <taxon>Christiangramia</taxon>
    </lineage>
</organism>
<evidence type="ECO:0000313" key="2">
    <source>
        <dbReference type="EMBL" id="SDR82879.1"/>
    </source>
</evidence>
<dbReference type="CDD" id="cd00158">
    <property type="entry name" value="RHOD"/>
    <property type="match status" value="1"/>
</dbReference>
<evidence type="ECO:0000259" key="1">
    <source>
        <dbReference type="PROSITE" id="PS50206"/>
    </source>
</evidence>
<dbReference type="EMBL" id="LT629745">
    <property type="protein sequence ID" value="SDR82879.1"/>
    <property type="molecule type" value="Genomic_DNA"/>
</dbReference>
<dbReference type="InterPro" id="IPR036873">
    <property type="entry name" value="Rhodanese-like_dom_sf"/>
</dbReference>
<protein>
    <submittedName>
        <fullName evidence="2">Rhodanese-related sulfurtransferase</fullName>
    </submittedName>
</protein>
<evidence type="ECO:0000313" key="3">
    <source>
        <dbReference type="Proteomes" id="UP000198858"/>
    </source>
</evidence>
<gene>
    <name evidence="2" type="ORF">SAMN04488552_1193</name>
</gene>